<keyword evidence="6" id="KW-1185">Reference proteome</keyword>
<dbReference type="InterPro" id="IPR043128">
    <property type="entry name" value="Rev_trsase/Diguanyl_cyclase"/>
</dbReference>
<dbReference type="InterPro" id="IPR035965">
    <property type="entry name" value="PAS-like_dom_sf"/>
</dbReference>
<dbReference type="PROSITE" id="PS50883">
    <property type="entry name" value="EAL"/>
    <property type="match status" value="1"/>
</dbReference>
<dbReference type="Pfam" id="PF00990">
    <property type="entry name" value="GGDEF"/>
    <property type="match status" value="1"/>
</dbReference>
<feature type="domain" description="PAS" evidence="2">
    <location>
        <begin position="78"/>
        <end position="120"/>
    </location>
</feature>
<dbReference type="CDD" id="cd01948">
    <property type="entry name" value="EAL"/>
    <property type="match status" value="1"/>
</dbReference>
<dbReference type="EMBL" id="BAABWN010000018">
    <property type="protein sequence ID" value="GAA6170033.1"/>
    <property type="molecule type" value="Genomic_DNA"/>
</dbReference>
<evidence type="ECO:0000313" key="6">
    <source>
        <dbReference type="Proteomes" id="UP001465153"/>
    </source>
</evidence>
<dbReference type="PANTHER" id="PTHR44757">
    <property type="entry name" value="DIGUANYLATE CYCLASE DGCP"/>
    <property type="match status" value="1"/>
</dbReference>
<dbReference type="NCBIfam" id="TIGR00254">
    <property type="entry name" value="GGDEF"/>
    <property type="match status" value="1"/>
</dbReference>
<keyword evidence="1" id="KW-0175">Coiled coil</keyword>
<evidence type="ECO:0000259" key="3">
    <source>
        <dbReference type="PROSITE" id="PS50883"/>
    </source>
</evidence>
<dbReference type="InterPro" id="IPR001633">
    <property type="entry name" value="EAL_dom"/>
</dbReference>
<accession>A0ABQ0AER5</accession>
<feature type="domain" description="GGDEF" evidence="4">
    <location>
        <begin position="236"/>
        <end position="369"/>
    </location>
</feature>
<dbReference type="SUPFAM" id="SSF55073">
    <property type="entry name" value="Nucleotide cyclase"/>
    <property type="match status" value="1"/>
</dbReference>
<evidence type="ECO:0000259" key="2">
    <source>
        <dbReference type="PROSITE" id="PS50112"/>
    </source>
</evidence>
<dbReference type="CDD" id="cd01949">
    <property type="entry name" value="GGDEF"/>
    <property type="match status" value="1"/>
</dbReference>
<dbReference type="PROSITE" id="PS50887">
    <property type="entry name" value="GGDEF"/>
    <property type="match status" value="1"/>
</dbReference>
<dbReference type="InterPro" id="IPR035919">
    <property type="entry name" value="EAL_sf"/>
</dbReference>
<reference evidence="5 6" key="1">
    <citation type="submission" date="2024-04" db="EMBL/GenBank/DDBJ databases">
        <title>Draft genome sequence of Sessilibacter corallicola NBRC 116591.</title>
        <authorList>
            <person name="Miyakawa T."/>
            <person name="Kusuya Y."/>
            <person name="Miura T."/>
        </authorList>
    </citation>
    <scope>NUCLEOTIDE SEQUENCE [LARGE SCALE GENOMIC DNA]</scope>
    <source>
        <strain evidence="5 6">KU-00831-HH</strain>
    </source>
</reference>
<feature type="domain" description="EAL" evidence="3">
    <location>
        <begin position="378"/>
        <end position="632"/>
    </location>
</feature>
<sequence length="640" mass="73002">MNDLLLRLIKKHFPDEKGLLENTAFFDALSDVFDEYDDDRYILEQSLTVTSNELMEINDQLKNKLVAYQSATDKAQEELAKRQAQLDATPEAVFSFEANGTVSLVNRAGLELIGLSREQVYQNDAKQNLAIFSDLVSNTDEFEDIMYQTETTKEICLSGQLEFRDGRFFEYFTVPEYLGEKYLGRVYYLRDVSKLKEKQKELKFKAFHDELTGLPNRAHLLNTLDRAILNAEENKTCVAVVFIDLDNFKFINDTAGHGVGDEFIIRAAQSFKENIRCDDIIGRLGGDEFLVIFDGISDKSQIEKFKQRLMSVLGKTIVIKNREYDLSCSIGLSLFPDHGDNAHDLIRKADIAMYEAKQAGKKTFYYFVPQLEKVALDRIDLESRLRNGIKNNEFFLMYQPKVDVSTGQVVGAEALIRWRQSDGSIATPNEFIEFAESTGLIHLVTEWVVDRVCRQIVAWNNESSHQFPIAINISPKDFTNDQFVELVAGIVHKYNIPHGQLEFEITENVFMKDTDHSRKIVRQLRALGVLISIDDFGTGFSSMSVLLDLDVDYLKIDKTFVSYARNNEKSAAIVKSIIDIARNLSVGVIAEGIEDQKDLYFVQNAGCNVAQGFYYSRPISLEDFEQYVERVNMQFSAYMG</sequence>
<dbReference type="Gene3D" id="3.30.70.270">
    <property type="match status" value="1"/>
</dbReference>
<dbReference type="SMART" id="SM00267">
    <property type="entry name" value="GGDEF"/>
    <property type="match status" value="1"/>
</dbReference>
<dbReference type="RefSeq" id="WP_353304392.1">
    <property type="nucleotide sequence ID" value="NZ_BAABWN010000018.1"/>
</dbReference>
<dbReference type="InterPro" id="IPR000160">
    <property type="entry name" value="GGDEF_dom"/>
</dbReference>
<organism evidence="5 6">
    <name type="scientific">Sessilibacter corallicola</name>
    <dbReference type="NCBI Taxonomy" id="2904075"/>
    <lineage>
        <taxon>Bacteria</taxon>
        <taxon>Pseudomonadati</taxon>
        <taxon>Pseudomonadota</taxon>
        <taxon>Gammaproteobacteria</taxon>
        <taxon>Cellvibrionales</taxon>
        <taxon>Cellvibrionaceae</taxon>
        <taxon>Sessilibacter</taxon>
    </lineage>
</organism>
<dbReference type="SUPFAM" id="SSF141868">
    <property type="entry name" value="EAL domain-like"/>
    <property type="match status" value="1"/>
</dbReference>
<dbReference type="PROSITE" id="PS50112">
    <property type="entry name" value="PAS"/>
    <property type="match status" value="1"/>
</dbReference>
<evidence type="ECO:0000256" key="1">
    <source>
        <dbReference type="SAM" id="Coils"/>
    </source>
</evidence>
<dbReference type="InterPro" id="IPR052155">
    <property type="entry name" value="Biofilm_reg_signaling"/>
</dbReference>
<dbReference type="Pfam" id="PF00563">
    <property type="entry name" value="EAL"/>
    <property type="match status" value="1"/>
</dbReference>
<comment type="caution">
    <text evidence="5">The sequence shown here is derived from an EMBL/GenBank/DDBJ whole genome shotgun (WGS) entry which is preliminary data.</text>
</comment>
<evidence type="ECO:0000259" key="4">
    <source>
        <dbReference type="PROSITE" id="PS50887"/>
    </source>
</evidence>
<dbReference type="InterPro" id="IPR000014">
    <property type="entry name" value="PAS"/>
</dbReference>
<dbReference type="SUPFAM" id="SSF55785">
    <property type="entry name" value="PYP-like sensor domain (PAS domain)"/>
    <property type="match status" value="1"/>
</dbReference>
<dbReference type="Proteomes" id="UP001465153">
    <property type="component" value="Unassembled WGS sequence"/>
</dbReference>
<dbReference type="Gene3D" id="3.30.450.20">
    <property type="entry name" value="PAS domain"/>
    <property type="match status" value="1"/>
</dbReference>
<dbReference type="InterPro" id="IPR029787">
    <property type="entry name" value="Nucleotide_cyclase"/>
</dbReference>
<dbReference type="Gene3D" id="3.20.20.450">
    <property type="entry name" value="EAL domain"/>
    <property type="match status" value="1"/>
</dbReference>
<evidence type="ECO:0000313" key="5">
    <source>
        <dbReference type="EMBL" id="GAA6170033.1"/>
    </source>
</evidence>
<dbReference type="PANTHER" id="PTHR44757:SF2">
    <property type="entry name" value="BIOFILM ARCHITECTURE MAINTENANCE PROTEIN MBAA"/>
    <property type="match status" value="1"/>
</dbReference>
<dbReference type="SMART" id="SM00052">
    <property type="entry name" value="EAL"/>
    <property type="match status" value="1"/>
</dbReference>
<gene>
    <name evidence="5" type="ORF">NBRC116591_38450</name>
</gene>
<protein>
    <submittedName>
        <fullName evidence="5">Bifunctional diguanylate cyclase/phosphodiesterase</fullName>
    </submittedName>
</protein>
<feature type="coiled-coil region" evidence="1">
    <location>
        <begin position="51"/>
        <end position="78"/>
    </location>
</feature>
<proteinExistence type="predicted"/>
<name>A0ABQ0AER5_9GAMM</name>